<dbReference type="EMBL" id="GBRH01234976">
    <property type="protein sequence ID" value="JAD62919.1"/>
    <property type="molecule type" value="Transcribed_RNA"/>
</dbReference>
<keyword evidence="1" id="KW-0472">Membrane</keyword>
<evidence type="ECO:0000256" key="1">
    <source>
        <dbReference type="SAM" id="Phobius"/>
    </source>
</evidence>
<feature type="transmembrane region" description="Helical" evidence="1">
    <location>
        <begin position="20"/>
        <end position="44"/>
    </location>
</feature>
<keyword evidence="1" id="KW-0812">Transmembrane</keyword>
<keyword evidence="1" id="KW-1133">Transmembrane helix</keyword>
<sequence>MPPASCLAPLNFDKSCTRCLWYAPGCLPLVCCIVSIGLWGLFYIRMNGLGFGI</sequence>
<name>A0A0A9BG08_ARUDO</name>
<proteinExistence type="predicted"/>
<evidence type="ECO:0000313" key="2">
    <source>
        <dbReference type="EMBL" id="JAD62919.1"/>
    </source>
</evidence>
<dbReference type="AlphaFoldDB" id="A0A0A9BG08"/>
<reference evidence="2" key="1">
    <citation type="submission" date="2014-09" db="EMBL/GenBank/DDBJ databases">
        <authorList>
            <person name="Magalhaes I.L.F."/>
            <person name="Oliveira U."/>
            <person name="Santos F.R."/>
            <person name="Vidigal T.H.D.A."/>
            <person name="Brescovit A.D."/>
            <person name="Santos A.J."/>
        </authorList>
    </citation>
    <scope>NUCLEOTIDE SEQUENCE</scope>
    <source>
        <tissue evidence="2">Shoot tissue taken approximately 20 cm above the soil surface</tissue>
    </source>
</reference>
<protein>
    <submittedName>
        <fullName evidence="2">Uncharacterized protein</fullName>
    </submittedName>
</protein>
<organism evidence="2">
    <name type="scientific">Arundo donax</name>
    <name type="common">Giant reed</name>
    <name type="synonym">Donax arundinaceus</name>
    <dbReference type="NCBI Taxonomy" id="35708"/>
    <lineage>
        <taxon>Eukaryota</taxon>
        <taxon>Viridiplantae</taxon>
        <taxon>Streptophyta</taxon>
        <taxon>Embryophyta</taxon>
        <taxon>Tracheophyta</taxon>
        <taxon>Spermatophyta</taxon>
        <taxon>Magnoliopsida</taxon>
        <taxon>Liliopsida</taxon>
        <taxon>Poales</taxon>
        <taxon>Poaceae</taxon>
        <taxon>PACMAD clade</taxon>
        <taxon>Arundinoideae</taxon>
        <taxon>Arundineae</taxon>
        <taxon>Arundo</taxon>
    </lineage>
</organism>
<reference evidence="2" key="2">
    <citation type="journal article" date="2015" name="Data Brief">
        <title>Shoot transcriptome of the giant reed, Arundo donax.</title>
        <authorList>
            <person name="Barrero R.A."/>
            <person name="Guerrero F.D."/>
            <person name="Moolhuijzen P."/>
            <person name="Goolsby J.A."/>
            <person name="Tidwell J."/>
            <person name="Bellgard S.E."/>
            <person name="Bellgard M.I."/>
        </authorList>
    </citation>
    <scope>NUCLEOTIDE SEQUENCE</scope>
    <source>
        <tissue evidence="2">Shoot tissue taken approximately 20 cm above the soil surface</tissue>
    </source>
</reference>
<accession>A0A0A9BG08</accession>